<keyword evidence="4" id="KW-1185">Reference proteome</keyword>
<accession>A0A225DZD3</accession>
<dbReference type="AlphaFoldDB" id="A0A225DZD3"/>
<evidence type="ECO:0000313" key="3">
    <source>
        <dbReference type="EMBL" id="OWK46343.1"/>
    </source>
</evidence>
<sequence>MNPHQRADAYLTIPQEFGDTLRWSAGGDAVESRNGMTLAVAEEIVLILNGVFSRPPVPPFAFVMMLFDIMKSDPSELPATLEGLVRLSRAYTTAAKERAVSLSRNTGLLIAELCGTLPGVPACPAIDEVTLALARRRRTGRAEIHDPELMPPIAWADYLSVVALRLRKFDATTLVHWFKFGCAPLDGKEIARPLESLPDRVTELLTLARRRPRLVGAACLTAALDAALTLPPRRTAAAVPQGGYADVTTRGDPDRLLPSQFALDPDDFVRRFAEHELLYFKREEPHSAQKPHRIIVLDQGVRTWGGVRLALTAAAVLLLGKDEKRFGVARLFVSSTVDPNGTIPTDAVSLAELLEASDLTPHPASVLDRALWGFDDEAEPRDVILLTHPRNLTQPDVIAAAVSKRPADRLLTLSVDARGQAELGEWVDAGVRSIRKFRVDLAAAEAAVAERTAAPALPHSTWTGDVEPIPFPFRPGLVGAPEKFGFDADGEWVVAVGRDGVPHGIAPDGSPVEILPRAFRDGVVLKTVDAILGVHDGVVICGRMPVSSRSYTVTNAKMSSFPAVLTAPASFPGGDDDGEPAGAGGASVGMKYVAAHYDKATRQLRLHVFDPVTTGVWWSAYPDLIRWSAYPDLNCVVLRSKKDDADLISGCAVDLETLGRAPEVDDPVLVSRARLAWDRAKSNGSPPFDLPIETEWSRPKAGHSGPVARLVGNTIHLDRADPPWKPFGPSNTIDGKPLLAGVVIESALLAAHTLALTVTRAGKRSLFLFRGPNGEVANEYAHKPRQVPHTLSPDGRRLVQLRFRERNEVGVTEVATGALRVVAAHARLHLDLEVALEASPFLLTIRIGSFAHLYRVDHGQLIYFLWSHAERLKSKSVIANASTTTYDQSRFPPGKGASAGRWTACVDRLGQVLLFGSAGALKATFIVRRDKTAAWLPGGTFWGDPALIGGPPTPDAAQTFARALTDAGE</sequence>
<comment type="caution">
    <text evidence="3">The sequence shown here is derived from an EMBL/GenBank/DDBJ whole genome shotgun (WGS) entry which is preliminary data.</text>
</comment>
<gene>
    <name evidence="3" type="ORF">FRUB_00042</name>
</gene>
<dbReference type="RefSeq" id="WP_088251587.1">
    <property type="nucleotide sequence ID" value="NZ_NIDE01000001.1"/>
</dbReference>
<dbReference type="InterPro" id="IPR045554">
    <property type="entry name" value="bpX0"/>
</dbReference>
<dbReference type="InterPro" id="IPR045553">
    <property type="entry name" value="bpX1"/>
</dbReference>
<organism evidence="3 4">
    <name type="scientific">Fimbriiglobus ruber</name>
    <dbReference type="NCBI Taxonomy" id="1908690"/>
    <lineage>
        <taxon>Bacteria</taxon>
        <taxon>Pseudomonadati</taxon>
        <taxon>Planctomycetota</taxon>
        <taxon>Planctomycetia</taxon>
        <taxon>Gemmatales</taxon>
        <taxon>Gemmataceae</taxon>
        <taxon>Fimbriiglobus</taxon>
    </lineage>
</organism>
<dbReference type="OrthoDB" id="242251at2"/>
<evidence type="ECO:0000259" key="2">
    <source>
        <dbReference type="Pfam" id="PF19917"/>
    </source>
</evidence>
<dbReference type="EMBL" id="NIDE01000001">
    <property type="protein sequence ID" value="OWK46343.1"/>
    <property type="molecule type" value="Genomic_DNA"/>
</dbReference>
<feature type="domain" description="MoxR-vWA-beta-propeller ternary system" evidence="2">
    <location>
        <begin position="898"/>
        <end position="967"/>
    </location>
</feature>
<proteinExistence type="predicted"/>
<dbReference type="Pfam" id="PF19917">
    <property type="entry name" value="bpX1"/>
    <property type="match status" value="1"/>
</dbReference>
<evidence type="ECO:0000313" key="4">
    <source>
        <dbReference type="Proteomes" id="UP000214646"/>
    </source>
</evidence>
<dbReference type="Proteomes" id="UP000214646">
    <property type="component" value="Unassembled WGS sequence"/>
</dbReference>
<feature type="domain" description="MoxR-vWA-beta-propeller ternary system" evidence="1">
    <location>
        <begin position="35"/>
        <end position="177"/>
    </location>
</feature>
<reference evidence="4" key="1">
    <citation type="submission" date="2017-06" db="EMBL/GenBank/DDBJ databases">
        <title>Genome analysis of Fimbriiglobus ruber SP5, the first member of the order Planctomycetales with confirmed chitinolytic capability.</title>
        <authorList>
            <person name="Ravin N.V."/>
            <person name="Rakitin A.L."/>
            <person name="Ivanova A.A."/>
            <person name="Beletsky A.V."/>
            <person name="Kulichevskaya I.S."/>
            <person name="Mardanov A.V."/>
            <person name="Dedysh S.N."/>
        </authorList>
    </citation>
    <scope>NUCLEOTIDE SEQUENCE [LARGE SCALE GENOMIC DNA]</scope>
    <source>
        <strain evidence="4">SP5</strain>
    </source>
</reference>
<dbReference type="Pfam" id="PF19915">
    <property type="entry name" value="bpX0"/>
    <property type="match status" value="1"/>
</dbReference>
<name>A0A225DZD3_9BACT</name>
<protein>
    <submittedName>
        <fullName evidence="3">Uncharacterized protein</fullName>
    </submittedName>
</protein>
<evidence type="ECO:0000259" key="1">
    <source>
        <dbReference type="Pfam" id="PF19915"/>
    </source>
</evidence>